<dbReference type="SUPFAM" id="SSF52058">
    <property type="entry name" value="L domain-like"/>
    <property type="match status" value="1"/>
</dbReference>
<keyword evidence="2" id="KW-1185">Reference proteome</keyword>
<name>A0A284R4K9_ARMOS</name>
<evidence type="ECO:0000313" key="1">
    <source>
        <dbReference type="EMBL" id="SJL03654.1"/>
    </source>
</evidence>
<organism evidence="1 2">
    <name type="scientific">Armillaria ostoyae</name>
    <name type="common">Armillaria root rot fungus</name>
    <dbReference type="NCBI Taxonomy" id="47428"/>
    <lineage>
        <taxon>Eukaryota</taxon>
        <taxon>Fungi</taxon>
        <taxon>Dikarya</taxon>
        <taxon>Basidiomycota</taxon>
        <taxon>Agaricomycotina</taxon>
        <taxon>Agaricomycetes</taxon>
        <taxon>Agaricomycetidae</taxon>
        <taxon>Agaricales</taxon>
        <taxon>Marasmiineae</taxon>
        <taxon>Physalacriaceae</taxon>
        <taxon>Armillaria</taxon>
    </lineage>
</organism>
<evidence type="ECO:0000313" key="2">
    <source>
        <dbReference type="Proteomes" id="UP000219338"/>
    </source>
</evidence>
<sequence>MSPYMDLEGNFIISTLIPFLPHCCTLVINLKRETFHLLSEWHGFLGNLKVLQITDSISVDTNNAYSNNVLPIFELLPKLHQLSVVNISLTCIPLPSLTYLCHLHTNLSHSTSTLIDMLKQTVTLKSLDIKCDVVMEHPAQDEEDIVSLSLLTHLTLYETSWNECIPSFMSMLDLPSLQNLTLIFNGFSDGFLNIPFRTPQLHLLQLHINIQQWIFNAAIYEDKLIHILESLPNLNVLYIGSRQYWPLLIENIGGRSTFLPSLQCFDCLYHGTMTETWSSILVYTLQ</sequence>
<dbReference type="InterPro" id="IPR032675">
    <property type="entry name" value="LRR_dom_sf"/>
</dbReference>
<gene>
    <name evidence="1" type="ORF">ARMOST_07011</name>
</gene>
<proteinExistence type="predicted"/>
<dbReference type="AlphaFoldDB" id="A0A284R4K9"/>
<dbReference type="EMBL" id="FUEG01000004">
    <property type="protein sequence ID" value="SJL03654.1"/>
    <property type="molecule type" value="Genomic_DNA"/>
</dbReference>
<dbReference type="OMA" id="HINIQQW"/>
<reference evidence="2" key="1">
    <citation type="journal article" date="2017" name="Nat. Ecol. Evol.">
        <title>Genome expansion and lineage-specific genetic innovations in the forest pathogenic fungi Armillaria.</title>
        <authorList>
            <person name="Sipos G."/>
            <person name="Prasanna A.N."/>
            <person name="Walter M.C."/>
            <person name="O'Connor E."/>
            <person name="Balint B."/>
            <person name="Krizsan K."/>
            <person name="Kiss B."/>
            <person name="Hess J."/>
            <person name="Varga T."/>
            <person name="Slot J."/>
            <person name="Riley R."/>
            <person name="Boka B."/>
            <person name="Rigling D."/>
            <person name="Barry K."/>
            <person name="Lee J."/>
            <person name="Mihaltcheva S."/>
            <person name="LaButti K."/>
            <person name="Lipzen A."/>
            <person name="Waldron R."/>
            <person name="Moloney N.M."/>
            <person name="Sperisen C."/>
            <person name="Kredics L."/>
            <person name="Vagvoelgyi C."/>
            <person name="Patrignani A."/>
            <person name="Fitzpatrick D."/>
            <person name="Nagy I."/>
            <person name="Doyle S."/>
            <person name="Anderson J.B."/>
            <person name="Grigoriev I.V."/>
            <person name="Gueldener U."/>
            <person name="Muensterkoetter M."/>
            <person name="Nagy L.G."/>
        </authorList>
    </citation>
    <scope>NUCLEOTIDE SEQUENCE [LARGE SCALE GENOMIC DNA]</scope>
    <source>
        <strain evidence="2">C18/9</strain>
    </source>
</reference>
<protein>
    <recommendedName>
        <fullName evidence="3">F-box domain-containing protein</fullName>
    </recommendedName>
</protein>
<evidence type="ECO:0008006" key="3">
    <source>
        <dbReference type="Google" id="ProtNLM"/>
    </source>
</evidence>
<dbReference type="Proteomes" id="UP000219338">
    <property type="component" value="Unassembled WGS sequence"/>
</dbReference>
<dbReference type="Gene3D" id="3.80.10.10">
    <property type="entry name" value="Ribonuclease Inhibitor"/>
    <property type="match status" value="1"/>
</dbReference>
<accession>A0A284R4K9</accession>